<dbReference type="InterPro" id="IPR005178">
    <property type="entry name" value="Ostalpha/TMEM184C"/>
</dbReference>
<accession>A0AAE0BVC7</accession>
<comment type="caution">
    <text evidence="6">The sequence shown here is derived from an EMBL/GenBank/DDBJ whole genome shotgun (WGS) entry which is preliminary data.</text>
</comment>
<comment type="subcellular location">
    <subcellularLocation>
        <location evidence="1">Membrane</location>
        <topology evidence="1">Multi-pass membrane protein</topology>
    </subcellularLocation>
</comment>
<evidence type="ECO:0000256" key="5">
    <source>
        <dbReference type="SAM" id="Phobius"/>
    </source>
</evidence>
<reference evidence="6 7" key="1">
    <citation type="journal article" date="2015" name="Genome Biol. Evol.">
        <title>Comparative Genomics of a Bacterivorous Green Alga Reveals Evolutionary Causalities and Consequences of Phago-Mixotrophic Mode of Nutrition.</title>
        <authorList>
            <person name="Burns J.A."/>
            <person name="Paasch A."/>
            <person name="Narechania A."/>
            <person name="Kim E."/>
        </authorList>
    </citation>
    <scope>NUCLEOTIDE SEQUENCE [LARGE SCALE GENOMIC DNA]</scope>
    <source>
        <strain evidence="6 7">PLY_AMNH</strain>
    </source>
</reference>
<dbReference type="Pfam" id="PF03619">
    <property type="entry name" value="Solute_trans_a"/>
    <property type="match status" value="1"/>
</dbReference>
<feature type="transmembrane region" description="Helical" evidence="5">
    <location>
        <begin position="48"/>
        <end position="68"/>
    </location>
</feature>
<dbReference type="SMART" id="SM01417">
    <property type="entry name" value="Solute_trans_a"/>
    <property type="match status" value="1"/>
</dbReference>
<dbReference type="EMBL" id="LGRX02032821">
    <property type="protein sequence ID" value="KAK3243496.1"/>
    <property type="molecule type" value="Genomic_DNA"/>
</dbReference>
<proteinExistence type="predicted"/>
<dbReference type="PANTHER" id="PTHR23423">
    <property type="entry name" value="ORGANIC SOLUTE TRANSPORTER-RELATED"/>
    <property type="match status" value="1"/>
</dbReference>
<dbReference type="AlphaFoldDB" id="A0AAE0BVC7"/>
<name>A0AAE0BVC7_9CHLO</name>
<keyword evidence="4 5" id="KW-0472">Membrane</keyword>
<feature type="transmembrane region" description="Helical" evidence="5">
    <location>
        <begin position="16"/>
        <end position="36"/>
    </location>
</feature>
<gene>
    <name evidence="6" type="ORF">CYMTET_46855</name>
</gene>
<organism evidence="6 7">
    <name type="scientific">Cymbomonas tetramitiformis</name>
    <dbReference type="NCBI Taxonomy" id="36881"/>
    <lineage>
        <taxon>Eukaryota</taxon>
        <taxon>Viridiplantae</taxon>
        <taxon>Chlorophyta</taxon>
        <taxon>Pyramimonadophyceae</taxon>
        <taxon>Pyramimonadales</taxon>
        <taxon>Pyramimonadaceae</taxon>
        <taxon>Cymbomonas</taxon>
    </lineage>
</organism>
<evidence type="ECO:0000256" key="4">
    <source>
        <dbReference type="ARBA" id="ARBA00023136"/>
    </source>
</evidence>
<dbReference type="Proteomes" id="UP001190700">
    <property type="component" value="Unassembled WGS sequence"/>
</dbReference>
<evidence type="ECO:0000256" key="3">
    <source>
        <dbReference type="ARBA" id="ARBA00022989"/>
    </source>
</evidence>
<evidence type="ECO:0000256" key="2">
    <source>
        <dbReference type="ARBA" id="ARBA00022692"/>
    </source>
</evidence>
<evidence type="ECO:0000313" key="7">
    <source>
        <dbReference type="Proteomes" id="UP001190700"/>
    </source>
</evidence>
<evidence type="ECO:0000256" key="1">
    <source>
        <dbReference type="ARBA" id="ARBA00004141"/>
    </source>
</evidence>
<protein>
    <submittedName>
        <fullName evidence="6">Uncharacterized protein</fullName>
    </submittedName>
</protein>
<sequence>MPLVPMNAQQLTARRVIRLVFIIFALLTIPVLVWIVRVMYLRGAETHVIGWAVGGVLLALLILPTSLYQIDGHLEHYTKPHLQRHIIRVVWMVPIYAINSWLALSLGVLCLPEGIKYLDALRECYEAFTVYSFFSFLLNYLTEASGGDLAGKLKERGISRETQGKPPMTHMFPFAWGSTNFIPAWKMGQDFVDYCKIGVLSYVVLKPTTTFITVISQLLDIYGDGEMLNFNKTYPYVMFIDNCAQVWAVYCLGDFTSSPSARLRDSHIIFLYARSFVFARPSLTQNLLEPAWLPSILSMPG</sequence>
<evidence type="ECO:0000313" key="6">
    <source>
        <dbReference type="EMBL" id="KAK3243496.1"/>
    </source>
</evidence>
<keyword evidence="2 5" id="KW-0812">Transmembrane</keyword>
<keyword evidence="7" id="KW-1185">Reference proteome</keyword>
<feature type="transmembrane region" description="Helical" evidence="5">
    <location>
        <begin position="89"/>
        <end position="109"/>
    </location>
</feature>
<dbReference type="GO" id="GO:0016020">
    <property type="term" value="C:membrane"/>
    <property type="evidence" value="ECO:0007669"/>
    <property type="project" value="UniProtKB-SubCell"/>
</dbReference>
<keyword evidence="3 5" id="KW-1133">Transmembrane helix</keyword>